<dbReference type="Pfam" id="PF01939">
    <property type="entry name" value="NucS_C"/>
    <property type="match status" value="1"/>
</dbReference>
<proteinExistence type="predicted"/>
<dbReference type="InterPro" id="IPR002793">
    <property type="entry name" value="Endonuclease_NucS"/>
</dbReference>
<gene>
    <name evidence="3" type="ORF">JFP838_pA0055</name>
</gene>
<keyword evidence="3" id="KW-0378">Hydrolase</keyword>
<evidence type="ECO:0000259" key="2">
    <source>
        <dbReference type="Pfam" id="PF01939"/>
    </source>
</evidence>
<dbReference type="PANTHER" id="PTHR38814:SF1">
    <property type="entry name" value="ENDONUCLEASE NUCS"/>
    <property type="match status" value="1"/>
</dbReference>
<dbReference type="Gene3D" id="3.40.1350.10">
    <property type="match status" value="1"/>
</dbReference>
<feature type="domain" description="Endonuclease NucS C-terminal" evidence="2">
    <location>
        <begin position="208"/>
        <end position="302"/>
    </location>
</feature>
<sequence length="327" mass="39181">MDEINYEDLIVLEIKKILSKKYNILNNNILYVYLYIRYMIHNFNRRFKISDVEVSDEFIDFIIKEMGIELSNNSIIFNGIKLSKYIGVSNNIKNCINEWNNEVLNSDLEFILNRNVSLNEYILQEYKHILKKGRYRSKEYKNAYFYENLLLNNMLNLLNDRFYIDSINEATMSDLFDYDENYYLNCIPSEISCNRFLHSVNYIYDMTEKELEDYLVNHIDIIEKDLVYIDRQVKIDGGVLDIIAKDKNNNYVVIELKTNNRDKRLVWQSIHYKTEIDKWFNKEGVRVITIAPGYTNSNLEYLKALDYVDIYVYDILNKENIKIKKVA</sequence>
<dbReference type="EMBL" id="CP013615">
    <property type="protein sequence ID" value="AMN30971.1"/>
    <property type="molecule type" value="Genomic_DNA"/>
</dbReference>
<dbReference type="Proteomes" id="UP000070260">
    <property type="component" value="Plasmid pJFP838A"/>
</dbReference>
<organism evidence="3 4">
    <name type="scientific">Clostridium perfringens</name>
    <dbReference type="NCBI Taxonomy" id="1502"/>
    <lineage>
        <taxon>Bacteria</taxon>
        <taxon>Bacillati</taxon>
        <taxon>Bacillota</taxon>
        <taxon>Clostridia</taxon>
        <taxon>Eubacteriales</taxon>
        <taxon>Clostridiaceae</taxon>
        <taxon>Clostridium</taxon>
    </lineage>
</organism>
<keyword evidence="3" id="KW-0255">Endonuclease</keyword>
<evidence type="ECO:0000313" key="4">
    <source>
        <dbReference type="Proteomes" id="UP000070260"/>
    </source>
</evidence>
<keyword evidence="1" id="KW-0238">DNA-binding</keyword>
<dbReference type="InterPro" id="IPR048301">
    <property type="entry name" value="NucS_C"/>
</dbReference>
<dbReference type="PATRIC" id="fig|1502.177.peg.3261"/>
<dbReference type="RefSeq" id="WP_061429579.1">
    <property type="nucleotide sequence ID" value="NZ_CATNZX010000001.1"/>
</dbReference>
<protein>
    <submittedName>
        <fullName evidence="3">Putative endonuclease</fullName>
    </submittedName>
</protein>
<dbReference type="AlphaFoldDB" id="A0A140GR12"/>
<dbReference type="PANTHER" id="PTHR38814">
    <property type="entry name" value="ENDONUCLEASE NUCS"/>
    <property type="match status" value="1"/>
</dbReference>
<dbReference type="GO" id="GO:0004519">
    <property type="term" value="F:endonuclease activity"/>
    <property type="evidence" value="ECO:0007669"/>
    <property type="project" value="UniProtKB-KW"/>
</dbReference>
<geneLocation type="plasmid" evidence="3 4">
    <name>pJFP838A</name>
</geneLocation>
<keyword evidence="3" id="KW-0614">Plasmid</keyword>
<evidence type="ECO:0000256" key="1">
    <source>
        <dbReference type="ARBA" id="ARBA00023125"/>
    </source>
</evidence>
<accession>A0A140GR12</accession>
<dbReference type="CDD" id="cd22341">
    <property type="entry name" value="NucS-like"/>
    <property type="match status" value="1"/>
</dbReference>
<keyword evidence="3" id="KW-0540">Nuclease</keyword>
<dbReference type="GO" id="GO:0003677">
    <property type="term" value="F:DNA binding"/>
    <property type="evidence" value="ECO:0007669"/>
    <property type="project" value="UniProtKB-KW"/>
</dbReference>
<reference evidence="3 4" key="1">
    <citation type="journal article" date="2016" name="PLoS ONE">
        <title>Plasmid Characterization and Chromosome Analysis of Two netF+ Clostridium perfringens Isolates Associated with Foal and Canine Necrotizing Enteritis.</title>
        <authorList>
            <person name="Mehdizadeh Gohari I."/>
            <person name="Kropinski A.M."/>
            <person name="Weese S.J."/>
            <person name="Parreira V.R."/>
            <person name="Whitehead A.E."/>
            <person name="Boerlin P."/>
            <person name="Prescott J.F."/>
        </authorList>
    </citation>
    <scope>NUCLEOTIDE SEQUENCE [LARGE SCALE GENOMIC DNA]</scope>
    <source>
        <strain evidence="3 4">JP838</strain>
        <plasmid evidence="4">Plasmid pJFP838A</plasmid>
    </source>
</reference>
<evidence type="ECO:0000313" key="3">
    <source>
        <dbReference type="EMBL" id="AMN30971.1"/>
    </source>
</evidence>
<name>A0A140GR12_CLOPF</name>
<dbReference type="InterPro" id="IPR011856">
    <property type="entry name" value="tRNA_endonuc-like_dom_sf"/>
</dbReference>